<keyword evidence="3" id="KW-1185">Reference proteome</keyword>
<name>A0ABT6MK97_9NOCA</name>
<organism evidence="2 3">
    <name type="scientific">Prescottella agglutinans</name>
    <dbReference type="NCBI Taxonomy" id="1644129"/>
    <lineage>
        <taxon>Bacteria</taxon>
        <taxon>Bacillati</taxon>
        <taxon>Actinomycetota</taxon>
        <taxon>Actinomycetes</taxon>
        <taxon>Mycobacteriales</taxon>
        <taxon>Nocardiaceae</taxon>
        <taxon>Prescottella</taxon>
    </lineage>
</organism>
<feature type="region of interest" description="Disordered" evidence="1">
    <location>
        <begin position="73"/>
        <end position="104"/>
    </location>
</feature>
<proteinExistence type="predicted"/>
<protein>
    <submittedName>
        <fullName evidence="2">Uncharacterized protein</fullName>
    </submittedName>
</protein>
<comment type="caution">
    <text evidence="2">The sequence shown here is derived from an EMBL/GenBank/DDBJ whole genome shotgun (WGS) entry which is preliminary data.</text>
</comment>
<sequence length="104" mass="11312">MAALNEPIPYDRMRRLLGLPDLMAGSPVRWAVRKIRTGAWSGQWGVWRCPDSTNYVLVEAFRTWPDAIDGARRAVDDAGRGTSATDLRAGGEGGRAADEVLAQA</sequence>
<gene>
    <name evidence="2" type="ORF">M2280_006003</name>
</gene>
<evidence type="ECO:0000256" key="1">
    <source>
        <dbReference type="SAM" id="MobiDB-lite"/>
    </source>
</evidence>
<reference evidence="2 3" key="1">
    <citation type="submission" date="2023-04" db="EMBL/GenBank/DDBJ databases">
        <title>Forest soil microbial communities from Buena Vista Peninsula, Colon Province, Panama.</title>
        <authorList>
            <person name="Bouskill N."/>
        </authorList>
    </citation>
    <scope>NUCLEOTIDE SEQUENCE [LARGE SCALE GENOMIC DNA]</scope>
    <source>
        <strain evidence="2 3">CFH S0262</strain>
    </source>
</reference>
<accession>A0ABT6MK97</accession>
<dbReference type="EMBL" id="JARXVC010000026">
    <property type="protein sequence ID" value="MDH6284742.1"/>
    <property type="molecule type" value="Genomic_DNA"/>
</dbReference>
<evidence type="ECO:0000313" key="2">
    <source>
        <dbReference type="EMBL" id="MDH6284742.1"/>
    </source>
</evidence>
<dbReference type="Proteomes" id="UP001160334">
    <property type="component" value="Unassembled WGS sequence"/>
</dbReference>
<dbReference type="RefSeq" id="WP_280763934.1">
    <property type="nucleotide sequence ID" value="NZ_JARXVC010000026.1"/>
</dbReference>
<evidence type="ECO:0000313" key="3">
    <source>
        <dbReference type="Proteomes" id="UP001160334"/>
    </source>
</evidence>